<feature type="domain" description="NAD-dependent epimerase/dehydratase" evidence="3">
    <location>
        <begin position="13"/>
        <end position="112"/>
    </location>
</feature>
<dbReference type="RefSeq" id="XP_016264550.1">
    <property type="nucleotide sequence ID" value="XM_016406344.1"/>
</dbReference>
<dbReference type="InterPro" id="IPR036291">
    <property type="entry name" value="NAD(P)-bd_dom_sf"/>
</dbReference>
<sequence>MTAAFANQSTIGVLLLGATGSLGSRILWALLERPFINVTAVVRNRNKLKEATSHHQQPCRQISGTAPPSPRERLSIIEGSATDSGLLARLIQEREIRVLVNAAGHAPMFARNGSGTVADGENKAQSIDNEVACIVRASIDAVHEVGGSGTGGTSDLKMRGWFIGGMLLLDLPGTKPVAGSDQKAQTLDEYLPLYLHHRPLEAMLRSSEYLDWTLVCPAKMVPRSGVSNVPTSSASPGYEDTPTPTGKDMHSRVLPTLFASSNVPPKWEIWPFFRRIPWGIGPLLEIIANSARYTVSFEDVAEFIVDGIVQDHLSQEQQKQGLLEVYQNDHNSDQAETQEPTVGQGRGSEISGERGAVWINTKIGLIAASGNN</sequence>
<protein>
    <recommendedName>
        <fullName evidence="3">NAD-dependent epimerase/dehydratase domain-containing protein</fullName>
    </recommendedName>
</protein>
<evidence type="ECO:0000259" key="3">
    <source>
        <dbReference type="Pfam" id="PF01370"/>
    </source>
</evidence>
<evidence type="ECO:0000256" key="1">
    <source>
        <dbReference type="ARBA" id="ARBA00038376"/>
    </source>
</evidence>
<evidence type="ECO:0000313" key="5">
    <source>
        <dbReference type="Proteomes" id="UP000053342"/>
    </source>
</evidence>
<gene>
    <name evidence="4" type="ORF">PV06_05349</name>
</gene>
<dbReference type="HOGENOM" id="CLU_737777_0_0_1"/>
<feature type="compositionally biased region" description="Polar residues" evidence="2">
    <location>
        <begin position="54"/>
        <end position="66"/>
    </location>
</feature>
<dbReference type="AlphaFoldDB" id="A0A0D2E8W3"/>
<feature type="region of interest" description="Disordered" evidence="2">
    <location>
        <begin position="226"/>
        <end position="247"/>
    </location>
</feature>
<dbReference type="SUPFAM" id="SSF51735">
    <property type="entry name" value="NAD(P)-binding Rossmann-fold domains"/>
    <property type="match status" value="1"/>
</dbReference>
<dbReference type="GeneID" id="27357423"/>
<dbReference type="PANTHER" id="PTHR15020:SF50">
    <property type="entry name" value="UPF0659 PROTEIN YMR090W"/>
    <property type="match status" value="1"/>
</dbReference>
<dbReference type="EMBL" id="KN847335">
    <property type="protein sequence ID" value="KIW44334.1"/>
    <property type="molecule type" value="Genomic_DNA"/>
</dbReference>
<dbReference type="OrthoDB" id="10254221at2759"/>
<accession>A0A0D2E8W3</accession>
<reference evidence="4 5" key="1">
    <citation type="submission" date="2015-01" db="EMBL/GenBank/DDBJ databases">
        <title>The Genome Sequence of Exophiala oligosperma CBS72588.</title>
        <authorList>
            <consortium name="The Broad Institute Genomics Platform"/>
            <person name="Cuomo C."/>
            <person name="de Hoog S."/>
            <person name="Gorbushina A."/>
            <person name="Stielow B."/>
            <person name="Teixiera M."/>
            <person name="Abouelleil A."/>
            <person name="Chapman S.B."/>
            <person name="Priest M."/>
            <person name="Young S.K."/>
            <person name="Wortman J."/>
            <person name="Nusbaum C."/>
            <person name="Birren B."/>
        </authorList>
    </citation>
    <scope>NUCLEOTIDE SEQUENCE [LARGE SCALE GENOMIC DNA]</scope>
    <source>
        <strain evidence="4 5">CBS 72588</strain>
    </source>
</reference>
<feature type="region of interest" description="Disordered" evidence="2">
    <location>
        <begin position="49"/>
        <end position="72"/>
    </location>
</feature>
<evidence type="ECO:0000256" key="2">
    <source>
        <dbReference type="SAM" id="MobiDB-lite"/>
    </source>
</evidence>
<feature type="compositionally biased region" description="Polar residues" evidence="2">
    <location>
        <begin position="226"/>
        <end position="235"/>
    </location>
</feature>
<name>A0A0D2E8W3_9EURO</name>
<dbReference type="Proteomes" id="UP000053342">
    <property type="component" value="Unassembled WGS sequence"/>
</dbReference>
<dbReference type="Pfam" id="PF01370">
    <property type="entry name" value="Epimerase"/>
    <property type="match status" value="1"/>
</dbReference>
<organism evidence="4 5">
    <name type="scientific">Exophiala oligosperma</name>
    <dbReference type="NCBI Taxonomy" id="215243"/>
    <lineage>
        <taxon>Eukaryota</taxon>
        <taxon>Fungi</taxon>
        <taxon>Dikarya</taxon>
        <taxon>Ascomycota</taxon>
        <taxon>Pezizomycotina</taxon>
        <taxon>Eurotiomycetes</taxon>
        <taxon>Chaetothyriomycetidae</taxon>
        <taxon>Chaetothyriales</taxon>
        <taxon>Herpotrichiellaceae</taxon>
        <taxon>Exophiala</taxon>
    </lineage>
</organism>
<dbReference type="PANTHER" id="PTHR15020">
    <property type="entry name" value="FLAVIN REDUCTASE-RELATED"/>
    <property type="match status" value="1"/>
</dbReference>
<dbReference type="STRING" id="215243.A0A0D2E8W3"/>
<keyword evidence="5" id="KW-1185">Reference proteome</keyword>
<comment type="similarity">
    <text evidence="1">Belongs to the avfA family.</text>
</comment>
<dbReference type="VEuPathDB" id="FungiDB:PV06_05349"/>
<proteinExistence type="inferred from homology"/>
<dbReference type="InterPro" id="IPR001509">
    <property type="entry name" value="Epimerase_deHydtase"/>
</dbReference>
<evidence type="ECO:0000313" key="4">
    <source>
        <dbReference type="EMBL" id="KIW44334.1"/>
    </source>
</evidence>
<dbReference type="Gene3D" id="3.40.50.720">
    <property type="entry name" value="NAD(P)-binding Rossmann-like Domain"/>
    <property type="match status" value="1"/>
</dbReference>